<gene>
    <name evidence="2" type="ORF">METZ01_LOCUS329597</name>
</gene>
<name>A0A382PTM1_9ZZZZ</name>
<feature type="region of interest" description="Disordered" evidence="1">
    <location>
        <begin position="1"/>
        <end position="22"/>
    </location>
</feature>
<sequence>MQGNFKIEENKGENGLSSKGKC</sequence>
<reference evidence="2" key="1">
    <citation type="submission" date="2018-05" db="EMBL/GenBank/DDBJ databases">
        <authorList>
            <person name="Lanie J.A."/>
            <person name="Ng W.-L."/>
            <person name="Kazmierczak K.M."/>
            <person name="Andrzejewski T.M."/>
            <person name="Davidsen T.M."/>
            <person name="Wayne K.J."/>
            <person name="Tettelin H."/>
            <person name="Glass J.I."/>
            <person name="Rusch D."/>
            <person name="Podicherti R."/>
            <person name="Tsui H.-C.T."/>
            <person name="Winkler M.E."/>
        </authorList>
    </citation>
    <scope>NUCLEOTIDE SEQUENCE</scope>
</reference>
<evidence type="ECO:0000313" key="2">
    <source>
        <dbReference type="EMBL" id="SVC76743.1"/>
    </source>
</evidence>
<protein>
    <submittedName>
        <fullName evidence="2">Uncharacterized protein</fullName>
    </submittedName>
</protein>
<accession>A0A382PTM1</accession>
<dbReference type="AlphaFoldDB" id="A0A382PTM1"/>
<evidence type="ECO:0000256" key="1">
    <source>
        <dbReference type="SAM" id="MobiDB-lite"/>
    </source>
</evidence>
<dbReference type="EMBL" id="UINC01109730">
    <property type="protein sequence ID" value="SVC76743.1"/>
    <property type="molecule type" value="Genomic_DNA"/>
</dbReference>
<feature type="compositionally biased region" description="Basic and acidic residues" evidence="1">
    <location>
        <begin position="1"/>
        <end position="12"/>
    </location>
</feature>
<organism evidence="2">
    <name type="scientific">marine metagenome</name>
    <dbReference type="NCBI Taxonomy" id="408172"/>
    <lineage>
        <taxon>unclassified sequences</taxon>
        <taxon>metagenomes</taxon>
        <taxon>ecological metagenomes</taxon>
    </lineage>
</organism>
<proteinExistence type="predicted"/>